<accession>A0A7W6C253</accession>
<evidence type="ECO:0000313" key="6">
    <source>
        <dbReference type="Proteomes" id="UP000565286"/>
    </source>
</evidence>
<keyword evidence="1" id="KW-0175">Coiled coil</keyword>
<dbReference type="Pfam" id="PF10099">
    <property type="entry name" value="RskA_C"/>
    <property type="match status" value="1"/>
</dbReference>
<feature type="compositionally biased region" description="Low complexity" evidence="2">
    <location>
        <begin position="74"/>
        <end position="86"/>
    </location>
</feature>
<keyword evidence="3" id="KW-0472">Membrane</keyword>
<evidence type="ECO:0000256" key="1">
    <source>
        <dbReference type="SAM" id="Coils"/>
    </source>
</evidence>
<sequence length="238" mass="25739">MRAAQDNIADIADEYVLGLMDDAEAARIEIEMEENEQLRAAIDASRERFLPLDTGMEPLDVDDSLWQRIETHLPPQRHSPQSSRPSGETPVANDNRSGLWRVTAVSAIAASLLLAVGLTFSLMRSVDPMVVAVLLNEAGDVQAVVEDFGNDNATVRLLADFNVPKEKSIQVWTLPSQEMGPVSLGLLEGVRSTKLTGPALPAPRGDQLYEITLEQAGGSPTGRPTGAILAKGFARFPR</sequence>
<keyword evidence="3" id="KW-1133">Transmembrane helix</keyword>
<protein>
    <submittedName>
        <fullName evidence="5">Anti-sigma-K factor RskA</fullName>
    </submittedName>
</protein>
<feature type="coiled-coil region" evidence="1">
    <location>
        <begin position="16"/>
        <end position="48"/>
    </location>
</feature>
<dbReference type="GO" id="GO:0005886">
    <property type="term" value="C:plasma membrane"/>
    <property type="evidence" value="ECO:0007669"/>
    <property type="project" value="InterPro"/>
</dbReference>
<dbReference type="InterPro" id="IPR018764">
    <property type="entry name" value="RskA_C"/>
</dbReference>
<feature type="region of interest" description="Disordered" evidence="2">
    <location>
        <begin position="73"/>
        <end position="94"/>
    </location>
</feature>
<gene>
    <name evidence="5" type="ORF">GGQ73_000320</name>
</gene>
<proteinExistence type="predicted"/>
<evidence type="ECO:0000256" key="3">
    <source>
        <dbReference type="SAM" id="Phobius"/>
    </source>
</evidence>
<comment type="caution">
    <text evidence="5">The sequence shown here is derived from an EMBL/GenBank/DDBJ whole genome shotgun (WGS) entry which is preliminary data.</text>
</comment>
<keyword evidence="3" id="KW-0812">Transmembrane</keyword>
<reference evidence="5 6" key="1">
    <citation type="submission" date="2020-08" db="EMBL/GenBank/DDBJ databases">
        <title>Genomic Encyclopedia of Type Strains, Phase IV (KMG-IV): sequencing the most valuable type-strain genomes for metagenomic binning, comparative biology and taxonomic classification.</title>
        <authorList>
            <person name="Goeker M."/>
        </authorList>
    </citation>
    <scope>NUCLEOTIDE SEQUENCE [LARGE SCALE GENOMIC DNA]</scope>
    <source>
        <strain evidence="5 6">DSM 26438</strain>
    </source>
</reference>
<dbReference type="EMBL" id="JACIDV010000001">
    <property type="protein sequence ID" value="MBB3944397.1"/>
    <property type="molecule type" value="Genomic_DNA"/>
</dbReference>
<keyword evidence="6" id="KW-1185">Reference proteome</keyword>
<dbReference type="Proteomes" id="UP000565286">
    <property type="component" value="Unassembled WGS sequence"/>
</dbReference>
<evidence type="ECO:0000259" key="4">
    <source>
        <dbReference type="Pfam" id="PF10099"/>
    </source>
</evidence>
<dbReference type="AlphaFoldDB" id="A0A7W6C253"/>
<feature type="transmembrane region" description="Helical" evidence="3">
    <location>
        <begin position="99"/>
        <end position="120"/>
    </location>
</feature>
<name>A0A7W6C253_9HYPH</name>
<organism evidence="5 6">
    <name type="scientific">Rhizobium skierniewicense</name>
    <dbReference type="NCBI Taxonomy" id="984260"/>
    <lineage>
        <taxon>Bacteria</taxon>
        <taxon>Pseudomonadati</taxon>
        <taxon>Pseudomonadota</taxon>
        <taxon>Alphaproteobacteria</taxon>
        <taxon>Hyphomicrobiales</taxon>
        <taxon>Rhizobiaceae</taxon>
        <taxon>Rhizobium/Agrobacterium group</taxon>
        <taxon>Rhizobium</taxon>
    </lineage>
</organism>
<dbReference type="RefSeq" id="WP_183893426.1">
    <property type="nucleotide sequence ID" value="NZ_JACIDV010000001.1"/>
</dbReference>
<evidence type="ECO:0000256" key="2">
    <source>
        <dbReference type="SAM" id="MobiDB-lite"/>
    </source>
</evidence>
<feature type="domain" description="Anti-sigma K factor RskA C-terminal" evidence="4">
    <location>
        <begin position="105"/>
        <end position="228"/>
    </location>
</feature>
<evidence type="ECO:0000313" key="5">
    <source>
        <dbReference type="EMBL" id="MBB3944397.1"/>
    </source>
</evidence>